<comment type="caution">
    <text evidence="2">The sequence shown here is derived from an EMBL/GenBank/DDBJ whole genome shotgun (WGS) entry which is preliminary data.</text>
</comment>
<feature type="domain" description="Heterokaryon incompatibility" evidence="1">
    <location>
        <begin position="47"/>
        <end position="194"/>
    </location>
</feature>
<dbReference type="PANTHER" id="PTHR24148:SF73">
    <property type="entry name" value="HET DOMAIN PROTEIN (AFU_ORTHOLOGUE AFUA_8G01020)"/>
    <property type="match status" value="1"/>
</dbReference>
<organism evidence="2 3">
    <name type="scientific">Exophiala bonariae</name>
    <dbReference type="NCBI Taxonomy" id="1690606"/>
    <lineage>
        <taxon>Eukaryota</taxon>
        <taxon>Fungi</taxon>
        <taxon>Dikarya</taxon>
        <taxon>Ascomycota</taxon>
        <taxon>Pezizomycotina</taxon>
        <taxon>Eurotiomycetes</taxon>
        <taxon>Chaetothyriomycetidae</taxon>
        <taxon>Chaetothyriales</taxon>
        <taxon>Herpotrichiellaceae</taxon>
        <taxon>Exophiala</taxon>
    </lineage>
</organism>
<evidence type="ECO:0000259" key="1">
    <source>
        <dbReference type="Pfam" id="PF06985"/>
    </source>
</evidence>
<protein>
    <recommendedName>
        <fullName evidence="1">Heterokaryon incompatibility domain-containing protein</fullName>
    </recommendedName>
</protein>
<accession>A0AAV9NE22</accession>
<name>A0AAV9NE22_9EURO</name>
<keyword evidence="3" id="KW-1185">Reference proteome</keyword>
<proteinExistence type="predicted"/>
<dbReference type="Proteomes" id="UP001358417">
    <property type="component" value="Unassembled WGS sequence"/>
</dbReference>
<evidence type="ECO:0000313" key="3">
    <source>
        <dbReference type="Proteomes" id="UP001358417"/>
    </source>
</evidence>
<dbReference type="EMBL" id="JAVRRD010000009">
    <property type="protein sequence ID" value="KAK5055385.1"/>
    <property type="molecule type" value="Genomic_DNA"/>
</dbReference>
<dbReference type="GeneID" id="89981271"/>
<dbReference type="InterPro" id="IPR052895">
    <property type="entry name" value="HetReg/Transcr_Mod"/>
</dbReference>
<dbReference type="Pfam" id="PF06985">
    <property type="entry name" value="HET"/>
    <property type="match status" value="1"/>
</dbReference>
<gene>
    <name evidence="2" type="ORF">LTR84_013135</name>
</gene>
<dbReference type="PANTHER" id="PTHR24148">
    <property type="entry name" value="ANKYRIN REPEAT DOMAIN-CONTAINING PROTEIN 39 HOMOLOG-RELATED"/>
    <property type="match status" value="1"/>
</dbReference>
<dbReference type="InterPro" id="IPR010730">
    <property type="entry name" value="HET"/>
</dbReference>
<evidence type="ECO:0000313" key="2">
    <source>
        <dbReference type="EMBL" id="KAK5055385.1"/>
    </source>
</evidence>
<dbReference type="Pfam" id="PF26639">
    <property type="entry name" value="Het-6_barrel"/>
    <property type="match status" value="1"/>
</dbReference>
<dbReference type="AlphaFoldDB" id="A0AAV9NE22"/>
<dbReference type="RefSeq" id="XP_064707816.1">
    <property type="nucleotide sequence ID" value="XM_064856640.1"/>
</dbReference>
<reference evidence="2 3" key="1">
    <citation type="submission" date="2023-08" db="EMBL/GenBank/DDBJ databases">
        <title>Black Yeasts Isolated from many extreme environments.</title>
        <authorList>
            <person name="Coleine C."/>
            <person name="Stajich J.E."/>
            <person name="Selbmann L."/>
        </authorList>
    </citation>
    <scope>NUCLEOTIDE SEQUENCE [LARGE SCALE GENOMIC DNA]</scope>
    <source>
        <strain evidence="2 3">CCFEE 5792</strain>
    </source>
</reference>
<sequence>MGSKYPYQALNSKDGEIRILYLFSSPDPDSEIECRLEHHKLEENVEFMAISYVWGEAETMRSVLLGGVRVEIRPNLFQILQLARYSETSAVEIALWVDALCINQEDKLERGGQVRLMRSIYSQAQVVLSCLGSHSDDSELVFDLLERYSSRDGTESANETFKAFLGSPDSENHWVALTAFLARPYWSRLWIMQEVILSSRVSLLCGTDIGSWRVLAQLLSYLDFRYSVAMSGIGRKLLSESPLNPRALARAYIGQENGKQWKTSDWLYLSRQRKATDPRDHIFGILGVVKNSGLVVDYTKSKAEVFGDVVEHVIREERNLDILSACGTYNDSSGMSDAIFALISGRTHVRLVHEAYAAQGRDLPPVPDDIKEAMEAAEKTSPSWSTDWSVASASGERGSLVSGFREACYFRAAGDSIPDVQFYKEEGRMLIRGICVDTIADISDVELPNLDFRGWGMCSRHDAVRQRYRDEATLKQAFRSVFVLGRNTKGAKQEFTNDKAFPDHFLHIPGEGETHISQTDWLDALYSLINDSLVTGQVFVTSSGFIGRTPPGSRIGDLIVVFSGGKVPFVIRRCPGLDDLNVDRYVLIGEVYVQDIMEGEIINELRDGNLTEEYFNIV</sequence>